<dbReference type="GO" id="GO:0005743">
    <property type="term" value="C:mitochondrial inner membrane"/>
    <property type="evidence" value="ECO:0007669"/>
    <property type="project" value="UniProtKB-SubCell"/>
</dbReference>
<comment type="function">
    <text evidence="7">Component of the cytochrome c oxidase, the last enzyme in the mitochondrial electron transport chain which drives oxidative phosphorylation. The respiratory chain contains 3 multisubunit complexes succinate dehydrogenase (complex II, CII), ubiquinol-cytochrome c oxidoreductase (cytochrome b-c1 complex, complex III, CIII) and cytochrome c oxidase (complex IV, CIV), that cooperate to transfer electrons derived from NADH and succinate to molecular oxygen, creating an electrochemical gradient over the inner membrane that drives transmembrane transport and the ATP synthase. Cytochrome c oxidase is the component of the respiratory chain that catalyzes the reduction of oxygen to water. Electrons originating from reduced cytochrome c in the intermembrane space (IMS) are transferred via the dinuclear copper A center (CU(A)) of subunit 2 and heme A of subunit 1 to the active site in subunit 1, a binuclear center (BNC) formed by heme A3 and copper B (CU(B)). The BNC reduces molecular oxygen to 2 water molecules using 4 electrons from cytochrome c in the IMS and 4 protons from the mitochondrial matrix.</text>
</comment>
<dbReference type="Pfam" id="PF02935">
    <property type="entry name" value="COX7C"/>
    <property type="match status" value="1"/>
</dbReference>
<evidence type="ECO:0000256" key="7">
    <source>
        <dbReference type="RuleBase" id="RU368123"/>
    </source>
</evidence>
<dbReference type="GO" id="GO:0045277">
    <property type="term" value="C:respiratory chain complex IV"/>
    <property type="evidence" value="ECO:0007669"/>
    <property type="project" value="UniProtKB-UniRule"/>
</dbReference>
<keyword evidence="6 7" id="KW-0472">Membrane</keyword>
<keyword evidence="7" id="KW-0812">Transmembrane</keyword>
<dbReference type="InParanoid" id="K5VFU4"/>
<evidence type="ECO:0000313" key="9">
    <source>
        <dbReference type="Proteomes" id="UP000008370"/>
    </source>
</evidence>
<dbReference type="InterPro" id="IPR036636">
    <property type="entry name" value="COX7C/Cox8_sf"/>
</dbReference>
<comment type="subunit">
    <text evidence="7">Component of the cytochrome c oxidase (complex IV, CIV), a multisubunit enzyme composed of a catalytic core of 3 subunits and several supernumerary subunits. The complex exists as a monomer or a dimer and forms supercomplexes (SCs) in the inner mitochondrial membrane with ubiquinol-cytochrome c oxidoreductase (cytochrome b-c1 complex, complex III, CIII).</text>
</comment>
<protein>
    <recommendedName>
        <fullName evidence="7">Cytochrome c oxidase subunit 8, mitochondrial</fullName>
    </recommendedName>
    <alternativeName>
        <fullName evidence="7">Cytochrome c oxidase polypeptide VIII</fullName>
    </alternativeName>
</protein>
<keyword evidence="5 7" id="KW-0496">Mitochondrion</keyword>
<evidence type="ECO:0000313" key="8">
    <source>
        <dbReference type="EMBL" id="EKM50048.1"/>
    </source>
</evidence>
<dbReference type="HOGENOM" id="CLU_169812_1_0_1"/>
<feature type="transmembrane region" description="Helical" evidence="7">
    <location>
        <begin position="50"/>
        <end position="68"/>
    </location>
</feature>
<comment type="subcellular location">
    <subcellularLocation>
        <location evidence="1 7">Mitochondrion inner membrane</location>
        <topology evidence="1 7">Single-pass membrane protein</topology>
    </subcellularLocation>
</comment>
<keyword evidence="9" id="KW-1185">Reference proteome</keyword>
<dbReference type="InterPro" id="IPR004202">
    <property type="entry name" value="COX7C/Cox8"/>
</dbReference>
<dbReference type="SUPFAM" id="SSF81427">
    <property type="entry name" value="Mitochondrial cytochrome c oxidase subunit VIIc (aka VIIIa)"/>
    <property type="match status" value="1"/>
</dbReference>
<comment type="pathway">
    <text evidence="2 7">Energy metabolism; oxidative phosphorylation.</text>
</comment>
<keyword evidence="7" id="KW-1133">Transmembrane helix</keyword>
<dbReference type="GeneID" id="18918846"/>
<dbReference type="STRING" id="650164.K5VFU4"/>
<organism evidence="8 9">
    <name type="scientific">Phanerochaete carnosa (strain HHB-10118-sp)</name>
    <name type="common">White-rot fungus</name>
    <name type="synonym">Peniophora carnosa</name>
    <dbReference type="NCBI Taxonomy" id="650164"/>
    <lineage>
        <taxon>Eukaryota</taxon>
        <taxon>Fungi</taxon>
        <taxon>Dikarya</taxon>
        <taxon>Basidiomycota</taxon>
        <taxon>Agaricomycotina</taxon>
        <taxon>Agaricomycetes</taxon>
        <taxon>Polyporales</taxon>
        <taxon>Phanerochaetaceae</taxon>
        <taxon>Phanerochaete</taxon>
    </lineage>
</organism>
<dbReference type="RefSeq" id="XP_007401242.1">
    <property type="nucleotide sequence ID" value="XM_007401180.1"/>
</dbReference>
<evidence type="ECO:0000256" key="3">
    <source>
        <dbReference type="ARBA" id="ARBA00010514"/>
    </source>
</evidence>
<gene>
    <name evidence="8" type="ORF">PHACADRAFT_264547</name>
</gene>
<dbReference type="EMBL" id="JH930479">
    <property type="protein sequence ID" value="EKM50048.1"/>
    <property type="molecule type" value="Genomic_DNA"/>
</dbReference>
<dbReference type="GO" id="GO:0006123">
    <property type="term" value="P:mitochondrial electron transport, cytochrome c to oxygen"/>
    <property type="evidence" value="ECO:0007669"/>
    <property type="project" value="UniProtKB-UniRule"/>
</dbReference>
<evidence type="ECO:0000256" key="6">
    <source>
        <dbReference type="ARBA" id="ARBA00023136"/>
    </source>
</evidence>
<keyword evidence="4 7" id="KW-0999">Mitochondrion inner membrane</keyword>
<dbReference type="UniPathway" id="UPA00705"/>
<dbReference type="Gene3D" id="4.10.49.10">
    <property type="entry name" value="Cytochrome c oxidase subunit VIIc"/>
    <property type="match status" value="1"/>
</dbReference>
<evidence type="ECO:0000256" key="4">
    <source>
        <dbReference type="ARBA" id="ARBA00022792"/>
    </source>
</evidence>
<reference evidence="8 9" key="1">
    <citation type="journal article" date="2012" name="BMC Genomics">
        <title>Comparative genomics of the white-rot fungi, Phanerochaete carnosa and P. chrysosporium, to elucidate the genetic basis of the distinct wood types they colonize.</title>
        <authorList>
            <person name="Suzuki H."/>
            <person name="MacDonald J."/>
            <person name="Syed K."/>
            <person name="Salamov A."/>
            <person name="Hori C."/>
            <person name="Aerts A."/>
            <person name="Henrissat B."/>
            <person name="Wiebenga A."/>
            <person name="vanKuyk P.A."/>
            <person name="Barry K."/>
            <person name="Lindquist E."/>
            <person name="LaButti K."/>
            <person name="Lapidus A."/>
            <person name="Lucas S."/>
            <person name="Coutinho P."/>
            <person name="Gong Y."/>
            <person name="Samejima M."/>
            <person name="Mahadevan R."/>
            <person name="Abou-Zaid M."/>
            <person name="de Vries R.P."/>
            <person name="Igarashi K."/>
            <person name="Yadav J.S."/>
            <person name="Grigoriev I.V."/>
            <person name="Master E.R."/>
        </authorList>
    </citation>
    <scope>NUCLEOTIDE SEQUENCE [LARGE SCALE GENOMIC DNA]</scope>
    <source>
        <strain evidence="8 9">HHB-10118-sp</strain>
    </source>
</reference>
<comment type="similarity">
    <text evidence="3 7">Belongs to the cytochrome c oxidase VIIc family.</text>
</comment>
<name>K5VFU4_PHACS</name>
<dbReference type="OrthoDB" id="9974841at2759"/>
<evidence type="ECO:0000256" key="2">
    <source>
        <dbReference type="ARBA" id="ARBA00004673"/>
    </source>
</evidence>
<keyword evidence="7" id="KW-0809">Transit peptide</keyword>
<evidence type="ECO:0000256" key="1">
    <source>
        <dbReference type="ARBA" id="ARBA00004434"/>
    </source>
</evidence>
<sequence length="79" mass="8549">MSAARLSPATLRMTSRRSQVALKGVRYASEHHGNGAPPHLPFAYKNKGPFVAKLSAFCVIGFGLPFWVTRYSLKKSGGA</sequence>
<dbReference type="Proteomes" id="UP000008370">
    <property type="component" value="Unassembled WGS sequence"/>
</dbReference>
<evidence type="ECO:0000256" key="5">
    <source>
        <dbReference type="ARBA" id="ARBA00023128"/>
    </source>
</evidence>
<dbReference type="KEGG" id="pco:PHACADRAFT_264547"/>
<dbReference type="AlphaFoldDB" id="K5VFU4"/>
<proteinExistence type="inferred from homology"/>
<accession>K5VFU4</accession>